<accession>A0ABR3IUU4</accession>
<dbReference type="Pfam" id="PF04931">
    <property type="entry name" value="DNA_pol_phi"/>
    <property type="match status" value="1"/>
</dbReference>
<dbReference type="SUPFAM" id="SSF48371">
    <property type="entry name" value="ARM repeat"/>
    <property type="match status" value="1"/>
</dbReference>
<feature type="compositionally biased region" description="Basic residues" evidence="4">
    <location>
        <begin position="1168"/>
        <end position="1179"/>
    </location>
</feature>
<proteinExistence type="inferred from homology"/>
<evidence type="ECO:0000313" key="5">
    <source>
        <dbReference type="EMBL" id="KAL0947063.1"/>
    </source>
</evidence>
<feature type="compositionally biased region" description="Acidic residues" evidence="4">
    <location>
        <begin position="743"/>
        <end position="789"/>
    </location>
</feature>
<reference evidence="6" key="1">
    <citation type="submission" date="2024-06" db="EMBL/GenBank/DDBJ databases">
        <title>Multi-omics analyses provide insights into the biosynthesis of the anticancer antibiotic pleurotin in Hohenbuehelia grisea.</title>
        <authorList>
            <person name="Weaver J.A."/>
            <person name="Alberti F."/>
        </authorList>
    </citation>
    <scope>NUCLEOTIDE SEQUENCE [LARGE SCALE GENOMIC DNA]</scope>
    <source>
        <strain evidence="6">T-177</strain>
    </source>
</reference>
<dbReference type="PANTHER" id="PTHR13213">
    <property type="entry name" value="MYB-BINDING PROTEIN 1A FAMILY MEMBER"/>
    <property type="match status" value="1"/>
</dbReference>
<evidence type="ECO:0000256" key="1">
    <source>
        <dbReference type="ARBA" id="ARBA00004123"/>
    </source>
</evidence>
<comment type="caution">
    <text evidence="5">The sequence shown here is derived from an EMBL/GenBank/DDBJ whole genome shotgun (WGS) entry which is preliminary data.</text>
</comment>
<sequence length="1179" mass="131093">MSTTLPLFWHLPSASKKERVETSVKLVSALEQFQDQFTQNQAEKSDDEDDSADADQLDALNAHDVSYSIRRLIRGLSSSRESSRLGFAVALTELLSRLENVTAAQIITLICDASQTSGSMTGQEERDALFGRLFGLTAVVQSNLLTRSKPLAASASSLTSPSDLESFKETSSHLKALGDQRSYLRESAWWTICLAVDALNESDVLWKEDAVSFLTQAFIVDDKQWTTEKVALTLKLQAYFPQLDWRSIVAPTLKNPNLLNGGNLPILAKILKESAYTEDDGNSQSKASTVAWKPQLHFAWGIILDYVFDSSAVSDASASQRTFQDFFRVVVDESLFAPTSSAERKYWGFQVFQKALPRVTEADLPMMFTTNFMRTWINHLSHEDRYLHKAARQVVVDIQAAVKRNPRLGFTLLLQLTGVNGSRQFDRLTETKTVESIFTSMDSEGIQEYIDYLQRQMNKEPNDDDQAVQTRQAWAIDQLGSLVRNNSIPKDDTWVQSVLDWLAINGLFTAASTRKKASSSSRVTIIPDLSDDLRATCRARLLGCLADLTAQTSVIKGENKTSKVAAVASDGQSWVARTLKTIADSETNTKRFTLIRDIQEPYSELWSSAKDTLAKVQQHDRNQDTMKGAGLLLSATILQQYCSPDDDIDFEVLQGCLDGVLDMYMERKKSKKSRKSNAASEDPKPEPIDILVDIIIGFMEKSTAYLRAVANQAFALLSASVKESTVDLILAQLERRDPTGHADEDDFDEDEDEGESGSQIDAEEDESSGSGDDDDDDEEEDGQDDEEVDEVRRKIEAALQANGLTGGSGSESEAEELMDDDQMMAIDEQLAAVFRARTQAKKAGKDTNAQREATHFKNRILDLVDTFIRRHPSSPLVPRFVLPLIEVVAGTGSDEQQLSDKAKGILQTRIGKSKELPSNSDVESLTTALEEIHLRVRKGRLSHLLPTLTQCSIYLAKTLLHANASEPVTKTYKASLSDFATRKNSGLSSAFFEDFIRRHPSQGWELRDEILLLSAKAVNVYRRCQTLQLVHVLLSQISTIGPTQADVETFMRSLRETLTQLLSSACDDKTLLSAPQIKELSKLVLQAVRVTVRAAPASAEQIWDPKAWTALHTRLHASERYKNSTGILNTCMQVPRLVGVPESVGERKGQVATKRKGDALDREDRSTKKTKRKPSKKDS</sequence>
<comment type="similarity">
    <text evidence="2">Belongs to the MYBBP1A family.</text>
</comment>
<dbReference type="PANTHER" id="PTHR13213:SF2">
    <property type="entry name" value="MYB-BINDING PROTEIN 1A"/>
    <property type="match status" value="1"/>
</dbReference>
<organism evidence="5 6">
    <name type="scientific">Hohenbuehelia grisea</name>
    <dbReference type="NCBI Taxonomy" id="104357"/>
    <lineage>
        <taxon>Eukaryota</taxon>
        <taxon>Fungi</taxon>
        <taxon>Dikarya</taxon>
        <taxon>Basidiomycota</taxon>
        <taxon>Agaricomycotina</taxon>
        <taxon>Agaricomycetes</taxon>
        <taxon>Agaricomycetidae</taxon>
        <taxon>Agaricales</taxon>
        <taxon>Pleurotineae</taxon>
        <taxon>Pleurotaceae</taxon>
        <taxon>Hohenbuehelia</taxon>
    </lineage>
</organism>
<dbReference type="EMBL" id="JASNQZ010000015">
    <property type="protein sequence ID" value="KAL0947063.1"/>
    <property type="molecule type" value="Genomic_DNA"/>
</dbReference>
<comment type="subcellular location">
    <subcellularLocation>
        <location evidence="1">Nucleus</location>
    </subcellularLocation>
</comment>
<evidence type="ECO:0000256" key="3">
    <source>
        <dbReference type="ARBA" id="ARBA00023242"/>
    </source>
</evidence>
<evidence type="ECO:0000313" key="6">
    <source>
        <dbReference type="Proteomes" id="UP001556367"/>
    </source>
</evidence>
<feature type="compositionally biased region" description="Basic and acidic residues" evidence="4">
    <location>
        <begin position="1144"/>
        <end position="1167"/>
    </location>
</feature>
<name>A0ABR3IUU4_9AGAR</name>
<evidence type="ECO:0008006" key="7">
    <source>
        <dbReference type="Google" id="ProtNLM"/>
    </source>
</evidence>
<gene>
    <name evidence="5" type="ORF">HGRIS_013204</name>
</gene>
<keyword evidence="6" id="KW-1185">Reference proteome</keyword>
<dbReference type="InterPro" id="IPR016024">
    <property type="entry name" value="ARM-type_fold"/>
</dbReference>
<feature type="region of interest" description="Disordered" evidence="4">
    <location>
        <begin position="736"/>
        <end position="789"/>
    </location>
</feature>
<dbReference type="InterPro" id="IPR007015">
    <property type="entry name" value="DNA_pol_V/MYBBP1A"/>
</dbReference>
<feature type="region of interest" description="Disordered" evidence="4">
    <location>
        <begin position="1142"/>
        <end position="1179"/>
    </location>
</feature>
<protein>
    <recommendedName>
        <fullName evidence="7">DNA polymerase V</fullName>
    </recommendedName>
</protein>
<dbReference type="Proteomes" id="UP001556367">
    <property type="component" value="Unassembled WGS sequence"/>
</dbReference>
<evidence type="ECO:0000256" key="2">
    <source>
        <dbReference type="ARBA" id="ARBA00006809"/>
    </source>
</evidence>
<evidence type="ECO:0000256" key="4">
    <source>
        <dbReference type="SAM" id="MobiDB-lite"/>
    </source>
</evidence>
<keyword evidence="3" id="KW-0539">Nucleus</keyword>